<keyword evidence="15" id="KW-1185">Reference proteome</keyword>
<protein>
    <recommendedName>
        <fullName evidence="13">RCK N-terminal domain-containing protein</fullName>
    </recommendedName>
</protein>
<gene>
    <name evidence="14" type="ORF">WJX81_005409</name>
</gene>
<dbReference type="NCBIfam" id="TIGR00932">
    <property type="entry name" value="2a37"/>
    <property type="match status" value="1"/>
</dbReference>
<evidence type="ECO:0000256" key="10">
    <source>
        <dbReference type="SAM" id="Coils"/>
    </source>
</evidence>
<name>A0AAW1RLT3_9CHLO</name>
<feature type="transmembrane region" description="Helical" evidence="12">
    <location>
        <begin position="499"/>
        <end position="520"/>
    </location>
</feature>
<dbReference type="InterPro" id="IPR003148">
    <property type="entry name" value="RCK_N"/>
</dbReference>
<keyword evidence="2" id="KW-0813">Transport</keyword>
<feature type="transmembrane region" description="Helical" evidence="12">
    <location>
        <begin position="605"/>
        <end position="623"/>
    </location>
</feature>
<accession>A0AAW1RLT3</accession>
<keyword evidence="3" id="KW-0050">Antiport</keyword>
<dbReference type="GO" id="GO:0009507">
    <property type="term" value="C:chloroplast"/>
    <property type="evidence" value="ECO:0007669"/>
    <property type="project" value="TreeGrafter"/>
</dbReference>
<evidence type="ECO:0000256" key="5">
    <source>
        <dbReference type="ARBA" id="ARBA00022692"/>
    </source>
</evidence>
<dbReference type="GO" id="GO:0012505">
    <property type="term" value="C:endomembrane system"/>
    <property type="evidence" value="ECO:0007669"/>
    <property type="project" value="UniProtKB-SubCell"/>
</dbReference>
<dbReference type="Gene3D" id="3.40.50.720">
    <property type="entry name" value="NAD(P)-binding Rossmann-like Domain"/>
    <property type="match status" value="1"/>
</dbReference>
<evidence type="ECO:0000256" key="4">
    <source>
        <dbReference type="ARBA" id="ARBA00022538"/>
    </source>
</evidence>
<dbReference type="GO" id="GO:0015386">
    <property type="term" value="F:potassium:proton antiporter activity"/>
    <property type="evidence" value="ECO:0007669"/>
    <property type="project" value="TreeGrafter"/>
</dbReference>
<dbReference type="PANTHER" id="PTHR46157">
    <property type="entry name" value="K(+) EFFLUX ANTIPORTER 3, CHLOROPLASTIC"/>
    <property type="match status" value="1"/>
</dbReference>
<sequence length="994" mass="102620">MPALPMPPCWVAGGLVCVQRRAPGRRIAALESAWLNLQRCGAHRAPKSWVTRCMASSNGVGESRTSISSVDELSGAVAVEAAEPPEELSPLIEALERARLRANAATALREALESEAQEVAQLAIQARDAAAATRKKQEAVAAEAEAAAAVQRKVADELAAVEARAADPAGETALAAAAAVDASPTGTVDLTAPQQREQAAALGGLRVAKQAELDAVVRQSADLDARLAALVERCASSEMAAVRAEEVASAAMAAAEGAVRDEMEAAAVAKETASALGKALTDLQELGVAFGTCDKRVADLLKEEQAKAQTALKLAAEVFVDKVPEAADVALRTGPAAPAAAAPAIEEGTAAGASLYARLYAVAHFFAQARAGLAELASRVPIPHGTEGLVESCWLLLTSVVAVPLVCMVPGGSAVLGFLAGGALIGPHALGIVKDVEGVRHLAELGVVFLLFNIGLELSLDRLRSMQKFVFGLGSAQVVATLVLVAYTMMAVLGASGPASIVLGGGLALSSTAVAMQVLQDRAETGSRHGRATFAVLLFQDLAVVVLLMLIPLLAPSNGAPTGFSTIARALGIAAVKAVACIGVIIAGGRTLLRPIYRRIADMGNADVFAALTLLVVLGTSVLTQIAGLSLALGAFLAGLLIAETEFALQVESDIAPYKGLLMGLFFMTVGMEISAGLFIAKLRTVLAAIAVLLIGKAPVMAGLGPLFGLTRMQAVRSGLLLAAGGEFAFVAFGEAMAHGLVSKALVSELFLVVALTMALTPFLADLGARLGKAFESNDFKALQASEGEVEELRGHVIICGFGRVGQTIGQLLAERLIPFVAVDVRVDRVQAGKALDLPVYFGDAGSPAVLHSLGAHRAACAVITLDTPGANYRSVWALHKHFPHVKSYVRAHDVDHGLNLEKAGATAVVPETLEPGLQLASAVLSNLNMPPDDVQEAIQSFRRNHLMELQVLCKNSGSTLGYGFSSSTVDLDDEADASDDGAAPRAPLAEVRA</sequence>
<dbReference type="EMBL" id="JALJOU010000031">
    <property type="protein sequence ID" value="KAK9834871.1"/>
    <property type="molecule type" value="Genomic_DNA"/>
</dbReference>
<evidence type="ECO:0000256" key="8">
    <source>
        <dbReference type="ARBA" id="ARBA00023065"/>
    </source>
</evidence>
<evidence type="ECO:0000313" key="15">
    <source>
        <dbReference type="Proteomes" id="UP001445335"/>
    </source>
</evidence>
<dbReference type="Pfam" id="PF02254">
    <property type="entry name" value="TrkA_N"/>
    <property type="match status" value="1"/>
</dbReference>
<dbReference type="PANTHER" id="PTHR46157:SF2">
    <property type="entry name" value="K(+) EFFLUX ANTIPORTER 1, CHLOROPLASTIC-RELATED"/>
    <property type="match status" value="1"/>
</dbReference>
<feature type="region of interest" description="Disordered" evidence="11">
    <location>
        <begin position="974"/>
        <end position="994"/>
    </location>
</feature>
<dbReference type="Gene3D" id="1.20.1530.20">
    <property type="match status" value="1"/>
</dbReference>
<dbReference type="AlphaFoldDB" id="A0AAW1RLT3"/>
<keyword evidence="7 12" id="KW-1133">Transmembrane helix</keyword>
<dbReference type="InterPro" id="IPR006153">
    <property type="entry name" value="Cation/H_exchanger_TM"/>
</dbReference>
<dbReference type="GO" id="GO:0016020">
    <property type="term" value="C:membrane"/>
    <property type="evidence" value="ECO:0007669"/>
    <property type="project" value="InterPro"/>
</dbReference>
<dbReference type="InterPro" id="IPR038770">
    <property type="entry name" value="Na+/solute_symporter_sf"/>
</dbReference>
<evidence type="ECO:0000256" key="1">
    <source>
        <dbReference type="ARBA" id="ARBA00004127"/>
    </source>
</evidence>
<comment type="subcellular location">
    <subcellularLocation>
        <location evidence="1">Endomembrane system</location>
        <topology evidence="1">Multi-pass membrane protein</topology>
    </subcellularLocation>
</comment>
<feature type="transmembrane region" description="Helical" evidence="12">
    <location>
        <begin position="567"/>
        <end position="593"/>
    </location>
</feature>
<evidence type="ECO:0000313" key="14">
    <source>
        <dbReference type="EMBL" id="KAK9834871.1"/>
    </source>
</evidence>
<evidence type="ECO:0000259" key="13">
    <source>
        <dbReference type="PROSITE" id="PS51201"/>
    </source>
</evidence>
<organism evidence="14 15">
    <name type="scientific">Elliptochloris bilobata</name>
    <dbReference type="NCBI Taxonomy" id="381761"/>
    <lineage>
        <taxon>Eukaryota</taxon>
        <taxon>Viridiplantae</taxon>
        <taxon>Chlorophyta</taxon>
        <taxon>core chlorophytes</taxon>
        <taxon>Trebouxiophyceae</taxon>
        <taxon>Trebouxiophyceae incertae sedis</taxon>
        <taxon>Elliptochloris clade</taxon>
        <taxon>Elliptochloris</taxon>
    </lineage>
</organism>
<comment type="caution">
    <text evidence="14">The sequence shown here is derived from an EMBL/GenBank/DDBJ whole genome shotgun (WGS) entry which is preliminary data.</text>
</comment>
<feature type="domain" description="RCK N-terminal" evidence="13">
    <location>
        <begin position="794"/>
        <end position="911"/>
    </location>
</feature>
<keyword evidence="4" id="KW-0633">Potassium transport</keyword>
<dbReference type="SUPFAM" id="SSF51735">
    <property type="entry name" value="NAD(P)-binding Rossmann-fold domains"/>
    <property type="match status" value="1"/>
</dbReference>
<reference evidence="14 15" key="1">
    <citation type="journal article" date="2024" name="Nat. Commun.">
        <title>Phylogenomics reveals the evolutionary origins of lichenization in chlorophyte algae.</title>
        <authorList>
            <person name="Puginier C."/>
            <person name="Libourel C."/>
            <person name="Otte J."/>
            <person name="Skaloud P."/>
            <person name="Haon M."/>
            <person name="Grisel S."/>
            <person name="Petersen M."/>
            <person name="Berrin J.G."/>
            <person name="Delaux P.M."/>
            <person name="Dal Grande F."/>
            <person name="Keller J."/>
        </authorList>
    </citation>
    <scope>NUCLEOTIDE SEQUENCE [LARGE SCALE GENOMIC DNA]</scope>
    <source>
        <strain evidence="14 15">SAG 245.80</strain>
    </source>
</reference>
<evidence type="ECO:0000256" key="6">
    <source>
        <dbReference type="ARBA" id="ARBA00022958"/>
    </source>
</evidence>
<evidence type="ECO:0000256" key="7">
    <source>
        <dbReference type="ARBA" id="ARBA00022989"/>
    </source>
</evidence>
<feature type="transmembrane region" description="Helical" evidence="12">
    <location>
        <begin position="720"/>
        <end position="739"/>
    </location>
</feature>
<feature type="transmembrane region" description="Helical" evidence="12">
    <location>
        <begin position="686"/>
        <end position="708"/>
    </location>
</feature>
<evidence type="ECO:0000256" key="11">
    <source>
        <dbReference type="SAM" id="MobiDB-lite"/>
    </source>
</evidence>
<keyword evidence="5 12" id="KW-0812">Transmembrane</keyword>
<dbReference type="InterPro" id="IPR036291">
    <property type="entry name" value="NAD(P)-bd_dom_sf"/>
</dbReference>
<evidence type="ECO:0000256" key="3">
    <source>
        <dbReference type="ARBA" id="ARBA00022449"/>
    </source>
</evidence>
<keyword evidence="6" id="KW-0630">Potassium</keyword>
<feature type="transmembrane region" description="Helical" evidence="12">
    <location>
        <begin position="661"/>
        <end position="680"/>
    </location>
</feature>
<evidence type="ECO:0000256" key="12">
    <source>
        <dbReference type="SAM" id="Phobius"/>
    </source>
</evidence>
<keyword evidence="9 12" id="KW-0472">Membrane</keyword>
<proteinExistence type="predicted"/>
<dbReference type="Pfam" id="PF00999">
    <property type="entry name" value="Na_H_Exchanger"/>
    <property type="match status" value="1"/>
</dbReference>
<evidence type="ECO:0000256" key="2">
    <source>
        <dbReference type="ARBA" id="ARBA00022448"/>
    </source>
</evidence>
<feature type="transmembrane region" description="Helical" evidence="12">
    <location>
        <begin position="470"/>
        <end position="493"/>
    </location>
</feature>
<dbReference type="InterPro" id="IPR004771">
    <property type="entry name" value="K/H_exchanger"/>
</dbReference>
<feature type="transmembrane region" description="Helical" evidence="12">
    <location>
        <begin position="532"/>
        <end position="555"/>
    </location>
</feature>
<keyword evidence="8" id="KW-0406">Ion transport</keyword>
<dbReference type="Proteomes" id="UP001445335">
    <property type="component" value="Unassembled WGS sequence"/>
</dbReference>
<feature type="coiled-coil region" evidence="10">
    <location>
        <begin position="95"/>
        <end position="129"/>
    </location>
</feature>
<feature type="transmembrane region" description="Helical" evidence="12">
    <location>
        <begin position="414"/>
        <end position="433"/>
    </location>
</feature>
<feature type="transmembrane region" description="Helical" evidence="12">
    <location>
        <begin position="745"/>
        <end position="765"/>
    </location>
</feature>
<evidence type="ECO:0000256" key="9">
    <source>
        <dbReference type="ARBA" id="ARBA00023136"/>
    </source>
</evidence>
<keyword evidence="10" id="KW-0175">Coiled coil</keyword>
<dbReference type="FunFam" id="3.40.50.720:FF:000036">
    <property type="entry name" value="Glutathione-regulated potassium-efflux system protein KefB"/>
    <property type="match status" value="1"/>
</dbReference>
<dbReference type="PROSITE" id="PS51201">
    <property type="entry name" value="RCK_N"/>
    <property type="match status" value="1"/>
</dbReference>